<dbReference type="RefSeq" id="WP_002700796.1">
    <property type="nucleotide sequence ID" value="NZ_AAWS01000033.1"/>
</dbReference>
<sequence>MFVFTNTNSIANQFIAELRDIHVQQDSFRFRTNMERLGSLFAYEISKQLSYSQTSVKTPLGEAPTQLLTKQPVLATILRASLPLYNGFLSIFDKSESAFIGAYRGAHKADNSFDIVQGYTATPSLQDRVLILIDPMLATGKSMVSTYEQLLRYGTPAQLHIVSIIASKPGIAYVQEALPQAKLWMGDVDEEMNHKSYIVPGLGDAGDLAFGEKL</sequence>
<organism evidence="2 3">
    <name type="scientific">Microscilla marina ATCC 23134</name>
    <dbReference type="NCBI Taxonomy" id="313606"/>
    <lineage>
        <taxon>Bacteria</taxon>
        <taxon>Pseudomonadati</taxon>
        <taxon>Bacteroidota</taxon>
        <taxon>Cytophagia</taxon>
        <taxon>Cytophagales</taxon>
        <taxon>Microscillaceae</taxon>
        <taxon>Microscilla</taxon>
    </lineage>
</organism>
<dbReference type="PANTHER" id="PTHR11608:SF0">
    <property type="entry name" value="BIFUNCTIONAL PROTEIN PYRR"/>
    <property type="match status" value="1"/>
</dbReference>
<dbReference type="Gene3D" id="3.40.50.2020">
    <property type="match status" value="1"/>
</dbReference>
<dbReference type="EC" id="2.4.2.9" evidence="2"/>
<dbReference type="NCBIfam" id="NF001097">
    <property type="entry name" value="PRK00129.1"/>
    <property type="match status" value="1"/>
</dbReference>
<dbReference type="Pfam" id="PF14681">
    <property type="entry name" value="UPRTase"/>
    <property type="match status" value="1"/>
</dbReference>
<proteinExistence type="predicted"/>
<reference evidence="2 3" key="1">
    <citation type="submission" date="2007-01" db="EMBL/GenBank/DDBJ databases">
        <authorList>
            <person name="Haygood M."/>
            <person name="Podell S."/>
            <person name="Anderson C."/>
            <person name="Hopkinson B."/>
            <person name="Roe K."/>
            <person name="Barbeau K."/>
            <person name="Gaasterland T."/>
            <person name="Ferriera S."/>
            <person name="Johnson J."/>
            <person name="Kravitz S."/>
            <person name="Beeson K."/>
            <person name="Sutton G."/>
            <person name="Rogers Y.-H."/>
            <person name="Friedman R."/>
            <person name="Frazier M."/>
            <person name="Venter J.C."/>
        </authorList>
    </citation>
    <scope>NUCLEOTIDE SEQUENCE [LARGE SCALE GENOMIC DNA]</scope>
    <source>
        <strain evidence="2 3">ATCC 23134</strain>
    </source>
</reference>
<dbReference type="InterPro" id="IPR029057">
    <property type="entry name" value="PRTase-like"/>
</dbReference>
<dbReference type="Proteomes" id="UP000004095">
    <property type="component" value="Unassembled WGS sequence"/>
</dbReference>
<keyword evidence="3" id="KW-1185">Reference proteome</keyword>
<evidence type="ECO:0000313" key="3">
    <source>
        <dbReference type="Proteomes" id="UP000004095"/>
    </source>
</evidence>
<keyword evidence="2" id="KW-0808">Transferase</keyword>
<dbReference type="CDD" id="cd06223">
    <property type="entry name" value="PRTases_typeI"/>
    <property type="match status" value="1"/>
</dbReference>
<feature type="domain" description="Phosphoribosyltransferase" evidence="1">
    <location>
        <begin position="10"/>
        <end position="211"/>
    </location>
</feature>
<dbReference type="AlphaFoldDB" id="A1ZSW6"/>
<dbReference type="EMBL" id="AAWS01000033">
    <property type="protein sequence ID" value="EAY26530.1"/>
    <property type="molecule type" value="Genomic_DNA"/>
</dbReference>
<dbReference type="OrthoDB" id="9781675at2"/>
<keyword evidence="2" id="KW-0328">Glycosyltransferase</keyword>
<evidence type="ECO:0000313" key="2">
    <source>
        <dbReference type="EMBL" id="EAY26530.1"/>
    </source>
</evidence>
<dbReference type="SUPFAM" id="SSF53271">
    <property type="entry name" value="PRTase-like"/>
    <property type="match status" value="1"/>
</dbReference>
<gene>
    <name evidence="2" type="ORF">M23134_01700</name>
</gene>
<protein>
    <submittedName>
        <fullName evidence="2">Uracil phosphoribosyltransferase</fullName>
        <ecNumber evidence="2">2.4.2.9</ecNumber>
    </submittedName>
</protein>
<evidence type="ECO:0000259" key="1">
    <source>
        <dbReference type="Pfam" id="PF14681"/>
    </source>
</evidence>
<dbReference type="InterPro" id="IPR000836">
    <property type="entry name" value="PRTase_dom"/>
</dbReference>
<dbReference type="GO" id="GO:0004845">
    <property type="term" value="F:uracil phosphoribosyltransferase activity"/>
    <property type="evidence" value="ECO:0007669"/>
    <property type="project" value="UniProtKB-EC"/>
</dbReference>
<dbReference type="eggNOG" id="COG0035">
    <property type="taxonomic scope" value="Bacteria"/>
</dbReference>
<comment type="caution">
    <text evidence="2">The sequence shown here is derived from an EMBL/GenBank/DDBJ whole genome shotgun (WGS) entry which is preliminary data.</text>
</comment>
<name>A1ZSW6_MICM2</name>
<dbReference type="InterPro" id="IPR050137">
    <property type="entry name" value="PyrR_bifunctional"/>
</dbReference>
<accession>A1ZSW6</accession>
<dbReference type="PANTHER" id="PTHR11608">
    <property type="entry name" value="BIFUNCTIONAL PROTEIN PYRR"/>
    <property type="match status" value="1"/>
</dbReference>